<evidence type="ECO:0000313" key="5">
    <source>
        <dbReference type="EMBL" id="MPL86380.1"/>
    </source>
</evidence>
<proteinExistence type="predicted"/>
<evidence type="ECO:0000256" key="1">
    <source>
        <dbReference type="ARBA" id="ARBA00022729"/>
    </source>
</evidence>
<dbReference type="SUPFAM" id="SSF56925">
    <property type="entry name" value="OMPA-like"/>
    <property type="match status" value="1"/>
</dbReference>
<reference evidence="5" key="1">
    <citation type="submission" date="2019-08" db="EMBL/GenBank/DDBJ databases">
        <authorList>
            <person name="Kucharzyk K."/>
            <person name="Murdoch R.W."/>
            <person name="Higgins S."/>
            <person name="Loffler F."/>
        </authorList>
    </citation>
    <scope>NUCLEOTIDE SEQUENCE</scope>
</reference>
<dbReference type="InterPro" id="IPR027385">
    <property type="entry name" value="Beta-barrel_OMP"/>
</dbReference>
<accession>A0A644V4W2</accession>
<sequence>MKESDFYRRIKDKMESYEEIPDPSSWDSIQNELSSARRRVVFFRTTRTVAALAAAVALFLIIGKDSIWRSLDPPLKADIIIQESQSEKEPPAASATDKVPAASHRIRRADTPVTKSDKIEISKEEQEPRNLQEENKPSPEPQKAKREPSVQLWPSDEEVVVKRRRFNIGKPSIALSTTLSPSSGSTERSLQTFDYITFNELSSSLARERNDLETLYDTRYLPPVSIGLQVSVPLTKSLFAVTGINYTMLYSITEERTFNQTIKKEESLHYIGIPLYLYSNIITSRNFSLYGGGGFTLEKGLAQRIKLNGPIPYVERKSVRGYQWSAGVAVGAEYLLGKNIGLYADPMLTYYFYNYQPKSIRTAQPLQFKLEIGLRYRF</sequence>
<name>A0A644V4W2_9ZZZZ</name>
<keyword evidence="3" id="KW-0812">Transmembrane</keyword>
<dbReference type="Pfam" id="PF13505">
    <property type="entry name" value="OMP_b-brl"/>
    <property type="match status" value="1"/>
</dbReference>
<evidence type="ECO:0000256" key="2">
    <source>
        <dbReference type="SAM" id="MobiDB-lite"/>
    </source>
</evidence>
<comment type="caution">
    <text evidence="5">The sequence shown here is derived from an EMBL/GenBank/DDBJ whole genome shotgun (WGS) entry which is preliminary data.</text>
</comment>
<keyword evidence="1" id="KW-0732">Signal</keyword>
<keyword evidence="3" id="KW-0472">Membrane</keyword>
<protein>
    <recommendedName>
        <fullName evidence="4">Outer membrane protein beta-barrel domain-containing protein</fullName>
    </recommendedName>
</protein>
<dbReference type="EMBL" id="VSSQ01000221">
    <property type="protein sequence ID" value="MPL86380.1"/>
    <property type="molecule type" value="Genomic_DNA"/>
</dbReference>
<gene>
    <name evidence="5" type="ORF">SDC9_32360</name>
</gene>
<feature type="domain" description="Outer membrane protein beta-barrel" evidence="4">
    <location>
        <begin position="242"/>
        <end position="361"/>
    </location>
</feature>
<feature type="compositionally biased region" description="Basic and acidic residues" evidence="2">
    <location>
        <begin position="115"/>
        <end position="148"/>
    </location>
</feature>
<keyword evidence="3" id="KW-1133">Transmembrane helix</keyword>
<evidence type="ECO:0000256" key="3">
    <source>
        <dbReference type="SAM" id="Phobius"/>
    </source>
</evidence>
<dbReference type="InterPro" id="IPR011250">
    <property type="entry name" value="OMP/PagP_B-barrel"/>
</dbReference>
<organism evidence="5">
    <name type="scientific">bioreactor metagenome</name>
    <dbReference type="NCBI Taxonomy" id="1076179"/>
    <lineage>
        <taxon>unclassified sequences</taxon>
        <taxon>metagenomes</taxon>
        <taxon>ecological metagenomes</taxon>
    </lineage>
</organism>
<dbReference type="AlphaFoldDB" id="A0A644V4W2"/>
<feature type="region of interest" description="Disordered" evidence="2">
    <location>
        <begin position="83"/>
        <end position="151"/>
    </location>
</feature>
<feature type="transmembrane region" description="Helical" evidence="3">
    <location>
        <begin position="41"/>
        <end position="62"/>
    </location>
</feature>
<evidence type="ECO:0000259" key="4">
    <source>
        <dbReference type="Pfam" id="PF13505"/>
    </source>
</evidence>